<dbReference type="PANTHER" id="PTHR42713">
    <property type="entry name" value="HISTIDINE KINASE-RELATED"/>
    <property type="match status" value="1"/>
</dbReference>
<dbReference type="InterPro" id="IPR020449">
    <property type="entry name" value="Tscrpt_reg_AraC-type_HTH"/>
</dbReference>
<evidence type="ECO:0000256" key="2">
    <source>
        <dbReference type="ARBA" id="ARBA00022490"/>
    </source>
</evidence>
<dbReference type="InterPro" id="IPR011006">
    <property type="entry name" value="CheY-like_superfamily"/>
</dbReference>
<dbReference type="Pfam" id="PF17853">
    <property type="entry name" value="GGDEF_2"/>
    <property type="match status" value="1"/>
</dbReference>
<dbReference type="GO" id="GO:0005737">
    <property type="term" value="C:cytoplasm"/>
    <property type="evidence" value="ECO:0007669"/>
    <property type="project" value="UniProtKB-SubCell"/>
</dbReference>
<keyword evidence="12" id="KW-1185">Reference proteome</keyword>
<dbReference type="Pfam" id="PF00072">
    <property type="entry name" value="Response_reg"/>
    <property type="match status" value="1"/>
</dbReference>
<dbReference type="CDD" id="cd17536">
    <property type="entry name" value="REC_YesN-like"/>
    <property type="match status" value="1"/>
</dbReference>
<dbReference type="SMART" id="SM00448">
    <property type="entry name" value="REC"/>
    <property type="match status" value="1"/>
</dbReference>
<protein>
    <submittedName>
        <fullName evidence="11">DNA-binding response regulator</fullName>
    </submittedName>
</protein>
<dbReference type="InterPro" id="IPR041522">
    <property type="entry name" value="CdaR_GGDEF"/>
</dbReference>
<comment type="subcellular location">
    <subcellularLocation>
        <location evidence="1">Cytoplasm</location>
    </subcellularLocation>
</comment>
<evidence type="ECO:0000256" key="7">
    <source>
        <dbReference type="ARBA" id="ARBA00023163"/>
    </source>
</evidence>
<dbReference type="PRINTS" id="PR00032">
    <property type="entry name" value="HTHARAC"/>
</dbReference>
<evidence type="ECO:0000259" key="10">
    <source>
        <dbReference type="PROSITE" id="PS50110"/>
    </source>
</evidence>
<feature type="domain" description="HTH araC/xylS-type" evidence="9">
    <location>
        <begin position="422"/>
        <end position="521"/>
    </location>
</feature>
<evidence type="ECO:0000256" key="5">
    <source>
        <dbReference type="ARBA" id="ARBA00023015"/>
    </source>
</evidence>
<name>A0A229URZ9_9BACL</name>
<dbReference type="SMART" id="SM00342">
    <property type="entry name" value="HTH_ARAC"/>
    <property type="match status" value="1"/>
</dbReference>
<dbReference type="InterPro" id="IPR018060">
    <property type="entry name" value="HTH_AraC"/>
</dbReference>
<dbReference type="PROSITE" id="PS00041">
    <property type="entry name" value="HTH_ARAC_FAMILY_1"/>
    <property type="match status" value="1"/>
</dbReference>
<feature type="modified residue" description="4-aspartylphosphate" evidence="8">
    <location>
        <position position="54"/>
    </location>
</feature>
<dbReference type="SUPFAM" id="SSF46689">
    <property type="entry name" value="Homeodomain-like"/>
    <property type="match status" value="2"/>
</dbReference>
<dbReference type="PROSITE" id="PS01124">
    <property type="entry name" value="HTH_ARAC_FAMILY_2"/>
    <property type="match status" value="1"/>
</dbReference>
<dbReference type="EMBL" id="NMQW01000017">
    <property type="protein sequence ID" value="OXM86198.1"/>
    <property type="molecule type" value="Genomic_DNA"/>
</dbReference>
<organism evidence="11 12">
    <name type="scientific">Paenibacillus rigui</name>
    <dbReference type="NCBI Taxonomy" id="554312"/>
    <lineage>
        <taxon>Bacteria</taxon>
        <taxon>Bacillati</taxon>
        <taxon>Bacillota</taxon>
        <taxon>Bacilli</taxon>
        <taxon>Bacillales</taxon>
        <taxon>Paenibacillaceae</taxon>
        <taxon>Paenibacillus</taxon>
    </lineage>
</organism>
<dbReference type="InterPro" id="IPR018062">
    <property type="entry name" value="HTH_AraC-typ_CS"/>
</dbReference>
<comment type="caution">
    <text evidence="11">The sequence shown here is derived from an EMBL/GenBank/DDBJ whole genome shotgun (WGS) entry which is preliminary data.</text>
</comment>
<dbReference type="AlphaFoldDB" id="A0A229URZ9"/>
<dbReference type="GO" id="GO:0003700">
    <property type="term" value="F:DNA-binding transcription factor activity"/>
    <property type="evidence" value="ECO:0007669"/>
    <property type="project" value="InterPro"/>
</dbReference>
<keyword evidence="3 8" id="KW-0597">Phosphoprotein</keyword>
<keyword evidence="2" id="KW-0963">Cytoplasm</keyword>
<keyword evidence="4" id="KW-0902">Two-component regulatory system</keyword>
<feature type="domain" description="Response regulatory" evidence="10">
    <location>
        <begin position="2"/>
        <end position="119"/>
    </location>
</feature>
<dbReference type="OrthoDB" id="9794370at2"/>
<keyword evidence="7" id="KW-0804">Transcription</keyword>
<evidence type="ECO:0000256" key="8">
    <source>
        <dbReference type="PROSITE-ProRule" id="PRU00169"/>
    </source>
</evidence>
<dbReference type="Proteomes" id="UP000215509">
    <property type="component" value="Unassembled WGS sequence"/>
</dbReference>
<dbReference type="RefSeq" id="WP_094015347.1">
    <property type="nucleotide sequence ID" value="NZ_NMQW01000017.1"/>
</dbReference>
<accession>A0A229URZ9</accession>
<evidence type="ECO:0000313" key="11">
    <source>
        <dbReference type="EMBL" id="OXM86198.1"/>
    </source>
</evidence>
<dbReference type="SUPFAM" id="SSF52172">
    <property type="entry name" value="CheY-like"/>
    <property type="match status" value="1"/>
</dbReference>
<evidence type="ECO:0000256" key="1">
    <source>
        <dbReference type="ARBA" id="ARBA00004496"/>
    </source>
</evidence>
<dbReference type="Pfam" id="PF12833">
    <property type="entry name" value="HTH_18"/>
    <property type="match status" value="1"/>
</dbReference>
<dbReference type="InterPro" id="IPR051552">
    <property type="entry name" value="HptR"/>
</dbReference>
<evidence type="ECO:0000313" key="12">
    <source>
        <dbReference type="Proteomes" id="UP000215509"/>
    </source>
</evidence>
<keyword evidence="6 11" id="KW-0238">DNA-binding</keyword>
<dbReference type="InterPro" id="IPR009057">
    <property type="entry name" value="Homeodomain-like_sf"/>
</dbReference>
<dbReference type="PANTHER" id="PTHR42713:SF3">
    <property type="entry name" value="TRANSCRIPTIONAL REGULATORY PROTEIN HPTR"/>
    <property type="match status" value="1"/>
</dbReference>
<dbReference type="PROSITE" id="PS50110">
    <property type="entry name" value="RESPONSE_REGULATORY"/>
    <property type="match status" value="1"/>
</dbReference>
<gene>
    <name evidence="11" type="ORF">CF651_13395</name>
</gene>
<dbReference type="InterPro" id="IPR001789">
    <property type="entry name" value="Sig_transdc_resp-reg_receiver"/>
</dbReference>
<dbReference type="Gene3D" id="3.40.50.2300">
    <property type="match status" value="1"/>
</dbReference>
<reference evidence="11 12" key="1">
    <citation type="submission" date="2017-07" db="EMBL/GenBank/DDBJ databases">
        <title>Genome sequencing and assembly of Paenibacillus rigui.</title>
        <authorList>
            <person name="Mayilraj S."/>
        </authorList>
    </citation>
    <scope>NUCLEOTIDE SEQUENCE [LARGE SCALE GENOMIC DNA]</scope>
    <source>
        <strain evidence="11 12">JCM 16352</strain>
    </source>
</reference>
<proteinExistence type="predicted"/>
<sequence>MRLLLVEDEKLTREGIKKSFQWSSLGIMEVEEAFDGIHALETAQRFQPDIVLTDIKMPRMNGVEFAFQIRSLYPDCKIIFMSGYADKQYLKAAISLKAISYVEKPLDMDELEEALQEAVSIGLKERQLSSVSREQLHASSSLMKQELALQLIREAYDEELLRKRLDWAGLQLPLKRPCATIIVKILPPNPEQEVLDSIALAGSEQLQRPLLAALKDELHWILHLFAADESGTLGRKDIGAAADWLSGELKRHPYQFAIAAGVVVQEASLLSRSYTSAVFHLQETFYKGPYCTVIATDNERAVTEVVSYQFDHHFVKDFREQLERHDFGQAERMLHSLHQGIVRLPGTLVNNVKEMYYQVLMELDKFGAGLGLSIFETEEESRSLWNFILGCSYEQEIFRYLQAKAEQLQQALAERGIGSKASKIVKYIHQHYSNDELSVQEISDHLQMTASYLISVFKEATGKTIRQYIMDYRMDKAKQLLKNDRLKISDIASQVGYKDGEYFAKIFRKATGMTPSEHRERYHS</sequence>
<evidence type="ECO:0000256" key="4">
    <source>
        <dbReference type="ARBA" id="ARBA00023012"/>
    </source>
</evidence>
<dbReference type="GO" id="GO:0000160">
    <property type="term" value="P:phosphorelay signal transduction system"/>
    <property type="evidence" value="ECO:0007669"/>
    <property type="project" value="UniProtKB-KW"/>
</dbReference>
<dbReference type="GO" id="GO:0043565">
    <property type="term" value="F:sequence-specific DNA binding"/>
    <property type="evidence" value="ECO:0007669"/>
    <property type="project" value="InterPro"/>
</dbReference>
<keyword evidence="5" id="KW-0805">Transcription regulation</keyword>
<evidence type="ECO:0000256" key="3">
    <source>
        <dbReference type="ARBA" id="ARBA00022553"/>
    </source>
</evidence>
<evidence type="ECO:0000256" key="6">
    <source>
        <dbReference type="ARBA" id="ARBA00023125"/>
    </source>
</evidence>
<evidence type="ECO:0000259" key="9">
    <source>
        <dbReference type="PROSITE" id="PS01124"/>
    </source>
</evidence>
<dbReference type="Gene3D" id="1.10.10.60">
    <property type="entry name" value="Homeodomain-like"/>
    <property type="match status" value="2"/>
</dbReference>